<evidence type="ECO:0000259" key="4">
    <source>
        <dbReference type="PROSITE" id="PS51677"/>
    </source>
</evidence>
<dbReference type="GO" id="GO:0005975">
    <property type="term" value="P:carbohydrate metabolic process"/>
    <property type="evidence" value="ECO:0007669"/>
    <property type="project" value="InterPro"/>
</dbReference>
<keyword evidence="6" id="KW-1185">Reference proteome</keyword>
<dbReference type="OrthoDB" id="9763050at2"/>
<reference evidence="5 6" key="1">
    <citation type="submission" date="2017-09" db="EMBL/GenBank/DDBJ databases">
        <authorList>
            <person name="Lee N."/>
            <person name="Cho B.-K."/>
        </authorList>
    </citation>
    <scope>NUCLEOTIDE SEQUENCE [LARGE SCALE GENOMIC DNA]</scope>
    <source>
        <strain evidence="5 6">ATCC 12461</strain>
    </source>
</reference>
<dbReference type="RefSeq" id="WP_055529148.1">
    <property type="nucleotide sequence ID" value="NZ_CP023695.1"/>
</dbReference>
<dbReference type="AlphaFoldDB" id="A0A5J6HQQ5"/>
<feature type="compositionally biased region" description="Low complexity" evidence="3">
    <location>
        <begin position="41"/>
        <end position="53"/>
    </location>
</feature>
<dbReference type="InterPro" id="IPR011330">
    <property type="entry name" value="Glyco_hydro/deAcase_b/a-brl"/>
</dbReference>
<name>A0A5J6HQQ5_STRAD</name>
<sequence length="281" mass="30460">MKDDQLTPGRRIVLRAAAALGIAATAGCGATDRPAAPGPTVPSGAPAGGPPAVRARKPSTYRLQPMAGYGPPRSARALPRVRKAPILRLDGHDHSMVLTFDDGPDPRYTPPILRTLRRYGVRAMFFVCGEMAAENPDLLREMADDGHLIGNHTWSHPLLPKLKRSTMREQIERTCDVIEDVTGEPPEWFRAPYGAWNRNAFQLGAELGMEPLAWTVDTLDWTEPGARSIVRRVRAGAGPGVVVLSHDAGGDRSGTVDALRTYLPDLLESGYGITVPSRYTV</sequence>
<evidence type="ECO:0000256" key="3">
    <source>
        <dbReference type="SAM" id="MobiDB-lite"/>
    </source>
</evidence>
<proteinExistence type="predicted"/>
<dbReference type="CDD" id="cd10917">
    <property type="entry name" value="CE4_NodB_like_6s_7s"/>
    <property type="match status" value="1"/>
</dbReference>
<dbReference type="GO" id="GO:0016810">
    <property type="term" value="F:hydrolase activity, acting on carbon-nitrogen (but not peptide) bonds"/>
    <property type="evidence" value="ECO:0007669"/>
    <property type="project" value="InterPro"/>
</dbReference>
<dbReference type="EMBL" id="CP023695">
    <property type="protein sequence ID" value="QEV21532.1"/>
    <property type="molecule type" value="Genomic_DNA"/>
</dbReference>
<dbReference type="Pfam" id="PF01522">
    <property type="entry name" value="Polysacc_deac_1"/>
    <property type="match status" value="1"/>
</dbReference>
<evidence type="ECO:0000313" key="6">
    <source>
        <dbReference type="Proteomes" id="UP000326553"/>
    </source>
</evidence>
<feature type="region of interest" description="Disordered" evidence="3">
    <location>
        <begin position="32"/>
        <end position="75"/>
    </location>
</feature>
<gene>
    <name evidence="5" type="ORF">CP975_31880</name>
</gene>
<accession>A0A5J6HQQ5</accession>
<protein>
    <submittedName>
        <fullName evidence="5">Polysaccharide deacetylase family protein</fullName>
    </submittedName>
</protein>
<dbReference type="Proteomes" id="UP000326553">
    <property type="component" value="Chromosome"/>
</dbReference>
<dbReference type="PROSITE" id="PS51318">
    <property type="entry name" value="TAT"/>
    <property type="match status" value="1"/>
</dbReference>
<dbReference type="SUPFAM" id="SSF88713">
    <property type="entry name" value="Glycoside hydrolase/deacetylase"/>
    <property type="match status" value="1"/>
</dbReference>
<dbReference type="PROSITE" id="PS51677">
    <property type="entry name" value="NODB"/>
    <property type="match status" value="1"/>
</dbReference>
<keyword evidence="1" id="KW-0479">Metal-binding</keyword>
<dbReference type="KEGG" id="salw:CP975_31880"/>
<keyword evidence="2" id="KW-0378">Hydrolase</keyword>
<evidence type="ECO:0000313" key="5">
    <source>
        <dbReference type="EMBL" id="QEV21532.1"/>
    </source>
</evidence>
<dbReference type="Gene3D" id="3.20.20.370">
    <property type="entry name" value="Glycoside hydrolase/deacetylase"/>
    <property type="match status" value="1"/>
</dbReference>
<dbReference type="InterPro" id="IPR006311">
    <property type="entry name" value="TAT_signal"/>
</dbReference>
<evidence type="ECO:0000256" key="2">
    <source>
        <dbReference type="ARBA" id="ARBA00022801"/>
    </source>
</evidence>
<evidence type="ECO:0000256" key="1">
    <source>
        <dbReference type="ARBA" id="ARBA00022723"/>
    </source>
</evidence>
<dbReference type="InterPro" id="IPR002509">
    <property type="entry name" value="NODB_dom"/>
</dbReference>
<feature type="domain" description="NodB homology" evidence="4">
    <location>
        <begin position="94"/>
        <end position="276"/>
    </location>
</feature>
<dbReference type="PANTHER" id="PTHR10587">
    <property type="entry name" value="GLYCOSYL TRANSFERASE-RELATED"/>
    <property type="match status" value="1"/>
</dbReference>
<dbReference type="PANTHER" id="PTHR10587:SF133">
    <property type="entry name" value="CHITIN DEACETYLASE 1-RELATED"/>
    <property type="match status" value="1"/>
</dbReference>
<dbReference type="GO" id="GO:0046872">
    <property type="term" value="F:metal ion binding"/>
    <property type="evidence" value="ECO:0007669"/>
    <property type="project" value="UniProtKB-KW"/>
</dbReference>
<dbReference type="InterPro" id="IPR050248">
    <property type="entry name" value="Polysacc_deacetylase_ArnD"/>
</dbReference>
<dbReference type="PROSITE" id="PS51257">
    <property type="entry name" value="PROKAR_LIPOPROTEIN"/>
    <property type="match status" value="1"/>
</dbReference>
<dbReference type="GO" id="GO:0016020">
    <property type="term" value="C:membrane"/>
    <property type="evidence" value="ECO:0007669"/>
    <property type="project" value="TreeGrafter"/>
</dbReference>
<organism evidence="5 6">
    <name type="scientific">Streptomyces alboniger</name>
    <dbReference type="NCBI Taxonomy" id="132473"/>
    <lineage>
        <taxon>Bacteria</taxon>
        <taxon>Bacillati</taxon>
        <taxon>Actinomycetota</taxon>
        <taxon>Actinomycetes</taxon>
        <taxon>Kitasatosporales</taxon>
        <taxon>Streptomycetaceae</taxon>
        <taxon>Streptomyces</taxon>
        <taxon>Streptomyces aurantiacus group</taxon>
    </lineage>
</organism>